<gene>
    <name evidence="2" type="ORF">TVAG_073820</name>
</gene>
<dbReference type="VEuPathDB" id="TrichDB:TVAGG3_0797670"/>
<dbReference type="VEuPathDB" id="TrichDB:TVAG_073820"/>
<keyword evidence="3" id="KW-1185">Reference proteome</keyword>
<sequence length="90" mass="10105">MTEPRESTPTSVLPKLIAVLSFSSLCPIAFVLLYKMATKTYHSTLLHICLYCSGSTLLLPALIFFFRMYQNLLVPKNILPAIPEDELSEV</sequence>
<reference evidence="2" key="1">
    <citation type="submission" date="2006-10" db="EMBL/GenBank/DDBJ databases">
        <authorList>
            <person name="Amadeo P."/>
            <person name="Zhao Q."/>
            <person name="Wortman J."/>
            <person name="Fraser-Liggett C."/>
            <person name="Carlton J."/>
        </authorList>
    </citation>
    <scope>NUCLEOTIDE SEQUENCE</scope>
    <source>
        <strain evidence="2">G3</strain>
    </source>
</reference>
<keyword evidence="1" id="KW-1133">Transmembrane helix</keyword>
<evidence type="ECO:0000256" key="1">
    <source>
        <dbReference type="SAM" id="Phobius"/>
    </source>
</evidence>
<dbReference type="InParanoid" id="A2EEB8"/>
<dbReference type="Proteomes" id="UP000001542">
    <property type="component" value="Unassembled WGS sequence"/>
</dbReference>
<organism evidence="2 3">
    <name type="scientific">Trichomonas vaginalis (strain ATCC PRA-98 / G3)</name>
    <dbReference type="NCBI Taxonomy" id="412133"/>
    <lineage>
        <taxon>Eukaryota</taxon>
        <taxon>Metamonada</taxon>
        <taxon>Parabasalia</taxon>
        <taxon>Trichomonadida</taxon>
        <taxon>Trichomonadidae</taxon>
        <taxon>Trichomonas</taxon>
    </lineage>
</organism>
<keyword evidence="1" id="KW-0812">Transmembrane</keyword>
<dbReference type="AlphaFoldDB" id="A2EEB8"/>
<feature type="transmembrane region" description="Helical" evidence="1">
    <location>
        <begin position="12"/>
        <end position="33"/>
    </location>
</feature>
<keyword evidence="1" id="KW-0472">Membrane</keyword>
<dbReference type="EMBL" id="DS113366">
    <property type="protein sequence ID" value="EAY09016.1"/>
    <property type="molecule type" value="Genomic_DNA"/>
</dbReference>
<feature type="transmembrane region" description="Helical" evidence="1">
    <location>
        <begin position="45"/>
        <end position="66"/>
    </location>
</feature>
<reference evidence="2" key="2">
    <citation type="journal article" date="2007" name="Science">
        <title>Draft genome sequence of the sexually transmitted pathogen Trichomonas vaginalis.</title>
        <authorList>
            <person name="Carlton J.M."/>
            <person name="Hirt R.P."/>
            <person name="Silva J.C."/>
            <person name="Delcher A.L."/>
            <person name="Schatz M."/>
            <person name="Zhao Q."/>
            <person name="Wortman J.R."/>
            <person name="Bidwell S.L."/>
            <person name="Alsmark U.C.M."/>
            <person name="Besteiro S."/>
            <person name="Sicheritz-Ponten T."/>
            <person name="Noel C.J."/>
            <person name="Dacks J.B."/>
            <person name="Foster P.G."/>
            <person name="Simillion C."/>
            <person name="Van de Peer Y."/>
            <person name="Miranda-Saavedra D."/>
            <person name="Barton G.J."/>
            <person name="Westrop G.D."/>
            <person name="Mueller S."/>
            <person name="Dessi D."/>
            <person name="Fiori P.L."/>
            <person name="Ren Q."/>
            <person name="Paulsen I."/>
            <person name="Zhang H."/>
            <person name="Bastida-Corcuera F.D."/>
            <person name="Simoes-Barbosa A."/>
            <person name="Brown M.T."/>
            <person name="Hayes R.D."/>
            <person name="Mukherjee M."/>
            <person name="Okumura C.Y."/>
            <person name="Schneider R."/>
            <person name="Smith A.J."/>
            <person name="Vanacova S."/>
            <person name="Villalvazo M."/>
            <person name="Haas B.J."/>
            <person name="Pertea M."/>
            <person name="Feldblyum T.V."/>
            <person name="Utterback T.R."/>
            <person name="Shu C.L."/>
            <person name="Osoegawa K."/>
            <person name="de Jong P.J."/>
            <person name="Hrdy I."/>
            <person name="Horvathova L."/>
            <person name="Zubacova Z."/>
            <person name="Dolezal P."/>
            <person name="Malik S.B."/>
            <person name="Logsdon J.M. Jr."/>
            <person name="Henze K."/>
            <person name="Gupta A."/>
            <person name="Wang C.C."/>
            <person name="Dunne R.L."/>
            <person name="Upcroft J.A."/>
            <person name="Upcroft P."/>
            <person name="White O."/>
            <person name="Salzberg S.L."/>
            <person name="Tang P."/>
            <person name="Chiu C.-H."/>
            <person name="Lee Y.-S."/>
            <person name="Embley T.M."/>
            <person name="Coombs G.H."/>
            <person name="Mottram J.C."/>
            <person name="Tachezy J."/>
            <person name="Fraser-Liggett C.M."/>
            <person name="Johnson P.J."/>
        </authorList>
    </citation>
    <scope>NUCLEOTIDE SEQUENCE [LARGE SCALE GENOMIC DNA]</scope>
    <source>
        <strain evidence="2">G3</strain>
    </source>
</reference>
<dbReference type="KEGG" id="tva:4766927"/>
<accession>A2EEB8</accession>
<proteinExistence type="predicted"/>
<protein>
    <submittedName>
        <fullName evidence="2">Uncharacterized protein</fullName>
    </submittedName>
</protein>
<name>A2EEB8_TRIV3</name>
<dbReference type="RefSeq" id="XP_001321239.1">
    <property type="nucleotide sequence ID" value="XM_001321204.1"/>
</dbReference>
<dbReference type="SMR" id="A2EEB8"/>
<evidence type="ECO:0000313" key="3">
    <source>
        <dbReference type="Proteomes" id="UP000001542"/>
    </source>
</evidence>
<evidence type="ECO:0000313" key="2">
    <source>
        <dbReference type="EMBL" id="EAY09016.1"/>
    </source>
</evidence>